<dbReference type="PANTHER" id="PTHR24093:SF369">
    <property type="entry name" value="CALCIUM-TRANSPORTING ATPASE"/>
    <property type="match status" value="1"/>
</dbReference>
<keyword evidence="3" id="KW-0479">Metal-binding</keyword>
<accession>A0AAD1XIP1</accession>
<dbReference type="Gene3D" id="3.40.1110.10">
    <property type="entry name" value="Calcium-transporting ATPase, cytoplasmic domain N"/>
    <property type="match status" value="1"/>
</dbReference>
<dbReference type="PANTHER" id="PTHR24093">
    <property type="entry name" value="CATION TRANSPORTING ATPASE"/>
    <property type="match status" value="1"/>
</dbReference>
<sequence>MAKPELETRRLNGDYAVDLDELIEIVDSYQNRQFDEDIQIIRTNHEGIESLAQKLCTSVEKGLNESDLEFREVEFGTNKKDPPKRTGFCKLFIEAMNDLMLKILIVSAFISIIISMIIAEDDERSIAWVEGGAILIAVLVVTTVTAWNDYQKEKQFLELNAYNDSQNNIIALRKGEEKEINFNEILAGDIIQIKPGMSIPCDSLLVRGTGVTTDESAMTGESIELKKETIKQCEVRLHEKLEEEKVTENMERTNHDIPSPVLLSGTEIQTGEGWFMVIVVGKKSCVGKIYEKLGQEIETTPLQEKLTAIATDIGYIGMIAAAITLIVLFGRFFIEQGIEGFKSEDIGDYFSEWFDYILVAVTIVVVAVPEGLPLAVMIALAYSVKKMLKDKNFVKRLSSCEIMGGANNICSDKTGTLTKNIMNVKEIWQGETIELESEKLTYVMADVINNEKAAKLFLEGCACNTSGTSESANATEKAMLQMLDKFECDYQSMRDIHCQDPLVRFQFTSKRKKMSTILTKITDNKYGYDKRLHIKGAAEIILRSCNQYINEEGGLEPLDEDMTEYINENVIEEFAKKALRTICLAYKDLRPNEGGITHEDDAPDKVNKLVETGDLICIAILGIRDIIRPEVPKAVEICQEAGIKVRMVTGDNKTTAMAIAKECGIISTDKPSGDSVLEGPEFYKRVGGLICKNCSEAPPCDCPTKKVQEVVKNKDEFIKIYGELEVLARSRPEDKYLLVTGLRELGDVVAVTGDGTNDAPALKKADVGFAMGITGTDVAKHAADIILLDDNFASIVKACMWGRNIFDNIRRFLQFQLSVNIVALSTSFVGSCVLRESPLQPIQLLWVNLIMDSLGSLAEATEEPIPELLERPPHGRDEYIISHKMVKHLSIMGLYQSIVIFIVVFAGEFFIPEESGYTPNRNGDYVYPGRAYSWGGDDLYKKLRDSDDDPGPSRHFTIVFNSFVFMQIFNMICSRKINDEINVFEGILKNKIFIIIFFTITIIQILIVQFTQDVFQVARDGLYWPQWIICIGIGLTVFPINFMTKFIPERIFPELGKKKKNPLESSGSLNFRKSRKNTMRVRQPQLSFM</sequence>
<organism evidence="12 13">
    <name type="scientific">Euplotes crassus</name>
    <dbReference type="NCBI Taxonomy" id="5936"/>
    <lineage>
        <taxon>Eukaryota</taxon>
        <taxon>Sar</taxon>
        <taxon>Alveolata</taxon>
        <taxon>Ciliophora</taxon>
        <taxon>Intramacronucleata</taxon>
        <taxon>Spirotrichea</taxon>
        <taxon>Hypotrichia</taxon>
        <taxon>Euplotida</taxon>
        <taxon>Euplotidae</taxon>
        <taxon>Moneuplotes</taxon>
    </lineage>
</organism>
<evidence type="ECO:0000313" key="12">
    <source>
        <dbReference type="EMBL" id="CAI2373452.1"/>
    </source>
</evidence>
<feature type="transmembrane region" description="Helical" evidence="10">
    <location>
        <begin position="125"/>
        <end position="147"/>
    </location>
</feature>
<evidence type="ECO:0000259" key="11">
    <source>
        <dbReference type="SMART" id="SM00831"/>
    </source>
</evidence>
<dbReference type="SFLD" id="SFLDG00002">
    <property type="entry name" value="C1.7:_P-type_atpase_like"/>
    <property type="match status" value="1"/>
</dbReference>
<dbReference type="Pfam" id="PF13246">
    <property type="entry name" value="Cation_ATPase"/>
    <property type="match status" value="1"/>
</dbReference>
<evidence type="ECO:0000256" key="9">
    <source>
        <dbReference type="ARBA" id="ARBA00023136"/>
    </source>
</evidence>
<dbReference type="Gene3D" id="1.20.1110.10">
    <property type="entry name" value="Calcium-transporting ATPase, transmembrane domain"/>
    <property type="match status" value="1"/>
</dbReference>
<dbReference type="SUPFAM" id="SSF56784">
    <property type="entry name" value="HAD-like"/>
    <property type="match status" value="1"/>
</dbReference>
<dbReference type="SFLD" id="SFLDF00027">
    <property type="entry name" value="p-type_atpase"/>
    <property type="match status" value="1"/>
</dbReference>
<dbReference type="InterPro" id="IPR018303">
    <property type="entry name" value="ATPase_P-typ_P_site"/>
</dbReference>
<feature type="transmembrane region" description="Helical" evidence="10">
    <location>
        <begin position="992"/>
        <end position="1011"/>
    </location>
</feature>
<dbReference type="NCBIfam" id="TIGR01494">
    <property type="entry name" value="ATPase_P-type"/>
    <property type="match status" value="2"/>
</dbReference>
<dbReference type="Proteomes" id="UP001295684">
    <property type="component" value="Unassembled WGS sequence"/>
</dbReference>
<evidence type="ECO:0000256" key="3">
    <source>
        <dbReference type="ARBA" id="ARBA00022723"/>
    </source>
</evidence>
<dbReference type="InterPro" id="IPR006068">
    <property type="entry name" value="ATPase_P-typ_cation-transptr_C"/>
</dbReference>
<dbReference type="SFLD" id="SFLDS00003">
    <property type="entry name" value="Haloacid_Dehalogenase"/>
    <property type="match status" value="1"/>
</dbReference>
<dbReference type="Gene3D" id="2.70.150.10">
    <property type="entry name" value="Calcium-transporting ATPase, cytoplasmic transduction domain A"/>
    <property type="match status" value="1"/>
</dbReference>
<evidence type="ECO:0000256" key="2">
    <source>
        <dbReference type="ARBA" id="ARBA00022692"/>
    </source>
</evidence>
<reference evidence="12" key="1">
    <citation type="submission" date="2023-07" db="EMBL/GenBank/DDBJ databases">
        <authorList>
            <consortium name="AG Swart"/>
            <person name="Singh M."/>
            <person name="Singh A."/>
            <person name="Seah K."/>
            <person name="Emmerich C."/>
        </authorList>
    </citation>
    <scope>NUCLEOTIDE SEQUENCE</scope>
    <source>
        <strain evidence="12">DP1</strain>
    </source>
</reference>
<dbReference type="SUPFAM" id="SSF81665">
    <property type="entry name" value="Calcium ATPase, transmembrane domain M"/>
    <property type="match status" value="1"/>
</dbReference>
<keyword evidence="8 10" id="KW-1133">Transmembrane helix</keyword>
<feature type="transmembrane region" description="Helical" evidence="10">
    <location>
        <begin position="1023"/>
        <end position="1042"/>
    </location>
</feature>
<feature type="transmembrane region" description="Helical" evidence="10">
    <location>
        <begin position="313"/>
        <end position="334"/>
    </location>
</feature>
<feature type="transmembrane region" description="Helical" evidence="10">
    <location>
        <begin position="354"/>
        <end position="382"/>
    </location>
</feature>
<comment type="subcellular location">
    <subcellularLocation>
        <location evidence="1">Endomembrane system</location>
        <topology evidence="1">Multi-pass membrane protein</topology>
    </subcellularLocation>
</comment>
<dbReference type="InterPro" id="IPR023298">
    <property type="entry name" value="ATPase_P-typ_TM_dom_sf"/>
</dbReference>
<feature type="transmembrane region" description="Helical" evidence="10">
    <location>
        <begin position="955"/>
        <end position="972"/>
    </location>
</feature>
<keyword evidence="2 10" id="KW-0812">Transmembrane</keyword>
<dbReference type="GO" id="GO:0046872">
    <property type="term" value="F:metal ion binding"/>
    <property type="evidence" value="ECO:0007669"/>
    <property type="project" value="UniProtKB-KW"/>
</dbReference>
<dbReference type="Gene3D" id="3.40.50.1000">
    <property type="entry name" value="HAD superfamily/HAD-like"/>
    <property type="match status" value="1"/>
</dbReference>
<dbReference type="InterPro" id="IPR023214">
    <property type="entry name" value="HAD_sf"/>
</dbReference>
<dbReference type="FunFam" id="3.40.50.1000:FF:000191">
    <property type="entry name" value="Calcium-transporting ATPase"/>
    <property type="match status" value="1"/>
</dbReference>
<keyword evidence="4" id="KW-0547">Nucleotide-binding</keyword>
<dbReference type="InterPro" id="IPR036412">
    <property type="entry name" value="HAD-like_sf"/>
</dbReference>
<dbReference type="PRINTS" id="PR00119">
    <property type="entry name" value="CATATPASE"/>
</dbReference>
<dbReference type="SUPFAM" id="SSF81660">
    <property type="entry name" value="Metal cation-transporting ATPase, ATP-binding domain N"/>
    <property type="match status" value="1"/>
</dbReference>
<dbReference type="PROSITE" id="PS00154">
    <property type="entry name" value="ATPASE_E1_E2"/>
    <property type="match status" value="1"/>
</dbReference>
<dbReference type="AlphaFoldDB" id="A0AAD1XIP1"/>
<keyword evidence="5" id="KW-0067">ATP-binding</keyword>
<dbReference type="EMBL" id="CAMPGE010014802">
    <property type="protein sequence ID" value="CAI2373452.1"/>
    <property type="molecule type" value="Genomic_DNA"/>
</dbReference>
<dbReference type="GO" id="GO:0005886">
    <property type="term" value="C:plasma membrane"/>
    <property type="evidence" value="ECO:0007669"/>
    <property type="project" value="TreeGrafter"/>
</dbReference>
<name>A0AAD1XIP1_EUPCR</name>
<protein>
    <recommendedName>
        <fullName evidence="11">Cation-transporting P-type ATPase N-terminal domain-containing protein</fullName>
    </recommendedName>
</protein>
<evidence type="ECO:0000256" key="10">
    <source>
        <dbReference type="SAM" id="Phobius"/>
    </source>
</evidence>
<evidence type="ECO:0000256" key="6">
    <source>
        <dbReference type="ARBA" id="ARBA00022842"/>
    </source>
</evidence>
<dbReference type="InterPro" id="IPR044492">
    <property type="entry name" value="P_typ_ATPase_HD_dom"/>
</dbReference>
<dbReference type="GO" id="GO:0012505">
    <property type="term" value="C:endomembrane system"/>
    <property type="evidence" value="ECO:0007669"/>
    <property type="project" value="UniProtKB-SubCell"/>
</dbReference>
<evidence type="ECO:0000256" key="7">
    <source>
        <dbReference type="ARBA" id="ARBA00022967"/>
    </source>
</evidence>
<keyword evidence="6" id="KW-0460">Magnesium</keyword>
<dbReference type="SMART" id="SM00831">
    <property type="entry name" value="Cation_ATPase_N"/>
    <property type="match status" value="1"/>
</dbReference>
<proteinExistence type="predicted"/>
<dbReference type="InterPro" id="IPR008250">
    <property type="entry name" value="ATPase_P-typ_transduc_dom_A_sf"/>
</dbReference>
<dbReference type="Pfam" id="PF00690">
    <property type="entry name" value="Cation_ATPase_N"/>
    <property type="match status" value="1"/>
</dbReference>
<evidence type="ECO:0000256" key="5">
    <source>
        <dbReference type="ARBA" id="ARBA00022840"/>
    </source>
</evidence>
<evidence type="ECO:0000256" key="1">
    <source>
        <dbReference type="ARBA" id="ARBA00004127"/>
    </source>
</evidence>
<gene>
    <name evidence="12" type="ORF">ECRASSUSDP1_LOCUS14798</name>
</gene>
<comment type="caution">
    <text evidence="12">The sequence shown here is derived from an EMBL/GenBank/DDBJ whole genome shotgun (WGS) entry which is preliminary data.</text>
</comment>
<dbReference type="Pfam" id="PF00122">
    <property type="entry name" value="E1-E2_ATPase"/>
    <property type="match status" value="1"/>
</dbReference>
<feature type="transmembrane region" description="Helical" evidence="10">
    <location>
        <begin position="99"/>
        <end position="119"/>
    </location>
</feature>
<dbReference type="Pfam" id="PF00689">
    <property type="entry name" value="Cation_ATPase_C"/>
    <property type="match status" value="1"/>
</dbReference>
<feature type="transmembrane region" description="Helical" evidence="10">
    <location>
        <begin position="889"/>
        <end position="911"/>
    </location>
</feature>
<dbReference type="InterPro" id="IPR059000">
    <property type="entry name" value="ATPase_P-type_domA"/>
</dbReference>
<dbReference type="InterPro" id="IPR001757">
    <property type="entry name" value="P_typ_ATPase"/>
</dbReference>
<dbReference type="InterPro" id="IPR023299">
    <property type="entry name" value="ATPase_P-typ_cyto_dom_N"/>
</dbReference>
<keyword evidence="7" id="KW-1278">Translocase</keyword>
<dbReference type="GO" id="GO:0005524">
    <property type="term" value="F:ATP binding"/>
    <property type="evidence" value="ECO:0007669"/>
    <property type="project" value="UniProtKB-KW"/>
</dbReference>
<evidence type="ECO:0000256" key="4">
    <source>
        <dbReference type="ARBA" id="ARBA00022741"/>
    </source>
</evidence>
<keyword evidence="9 10" id="KW-0472">Membrane</keyword>
<dbReference type="SUPFAM" id="SSF81653">
    <property type="entry name" value="Calcium ATPase, transduction domain A"/>
    <property type="match status" value="1"/>
</dbReference>
<dbReference type="GO" id="GO:0016887">
    <property type="term" value="F:ATP hydrolysis activity"/>
    <property type="evidence" value="ECO:0007669"/>
    <property type="project" value="InterPro"/>
</dbReference>
<dbReference type="InterPro" id="IPR004014">
    <property type="entry name" value="ATPase_P-typ_cation-transptr_N"/>
</dbReference>
<dbReference type="GO" id="GO:0005388">
    <property type="term" value="F:P-type calcium transporter activity"/>
    <property type="evidence" value="ECO:0007669"/>
    <property type="project" value="TreeGrafter"/>
</dbReference>
<evidence type="ECO:0000256" key="8">
    <source>
        <dbReference type="ARBA" id="ARBA00022989"/>
    </source>
</evidence>
<feature type="domain" description="Cation-transporting P-type ATPase N-terminal" evidence="11">
    <location>
        <begin position="44"/>
        <end position="116"/>
    </location>
</feature>
<keyword evidence="13" id="KW-1185">Reference proteome</keyword>
<evidence type="ECO:0000313" key="13">
    <source>
        <dbReference type="Proteomes" id="UP001295684"/>
    </source>
</evidence>